<evidence type="ECO:0000313" key="4">
    <source>
        <dbReference type="EMBL" id="WVW80210.1"/>
    </source>
</evidence>
<dbReference type="PANTHER" id="PTHR43798:SF33">
    <property type="entry name" value="HYDROLASE, PUTATIVE (AFU_ORTHOLOGUE AFUA_2G14860)-RELATED"/>
    <property type="match status" value="1"/>
</dbReference>
<dbReference type="GO" id="GO:0016020">
    <property type="term" value="C:membrane"/>
    <property type="evidence" value="ECO:0007669"/>
    <property type="project" value="TreeGrafter"/>
</dbReference>
<gene>
    <name evidence="3" type="ORF">I302_00874</name>
    <name evidence="4" type="ORF">I302_102187</name>
</gene>
<proteinExistence type="predicted"/>
<feature type="domain" description="AB hydrolase-1" evidence="2">
    <location>
        <begin position="122"/>
        <end position="383"/>
    </location>
</feature>
<dbReference type="PANTHER" id="PTHR43798">
    <property type="entry name" value="MONOACYLGLYCEROL LIPASE"/>
    <property type="match status" value="1"/>
</dbReference>
<dbReference type="RefSeq" id="XP_019050442.1">
    <property type="nucleotide sequence ID" value="XM_019187564.1"/>
</dbReference>
<dbReference type="VEuPathDB" id="FungiDB:I302_00874"/>
<name>A0A1B9GE78_9TREE</name>
<dbReference type="InterPro" id="IPR050266">
    <property type="entry name" value="AB_hydrolase_sf"/>
</dbReference>
<dbReference type="STRING" id="1296100.A0A1B9GE78"/>
<evidence type="ECO:0000313" key="3">
    <source>
        <dbReference type="EMBL" id="OCF29372.1"/>
    </source>
</evidence>
<evidence type="ECO:0000256" key="1">
    <source>
        <dbReference type="SAM" id="SignalP"/>
    </source>
</evidence>
<dbReference type="Pfam" id="PF12697">
    <property type="entry name" value="Abhydrolase_6"/>
    <property type="match status" value="1"/>
</dbReference>
<dbReference type="SUPFAM" id="SSF53474">
    <property type="entry name" value="alpha/beta-Hydrolases"/>
    <property type="match status" value="1"/>
</dbReference>
<evidence type="ECO:0000313" key="5">
    <source>
        <dbReference type="Proteomes" id="UP000092730"/>
    </source>
</evidence>
<reference evidence="3" key="1">
    <citation type="submission" date="2013-07" db="EMBL/GenBank/DDBJ databases">
        <title>The Genome Sequence of Cryptococcus bestiolae CBS10118.</title>
        <authorList>
            <consortium name="The Broad Institute Genome Sequencing Platform"/>
            <person name="Cuomo C."/>
            <person name="Litvintseva A."/>
            <person name="Chen Y."/>
            <person name="Heitman J."/>
            <person name="Sun S."/>
            <person name="Springer D."/>
            <person name="Dromer F."/>
            <person name="Young S.K."/>
            <person name="Zeng Q."/>
            <person name="Gargeya S."/>
            <person name="Fitzgerald M."/>
            <person name="Abouelleil A."/>
            <person name="Alvarado L."/>
            <person name="Berlin A.M."/>
            <person name="Chapman S.B."/>
            <person name="Dewar J."/>
            <person name="Goldberg J."/>
            <person name="Griggs A."/>
            <person name="Gujja S."/>
            <person name="Hansen M."/>
            <person name="Howarth C."/>
            <person name="Imamovic A."/>
            <person name="Larimer J."/>
            <person name="McCowan C."/>
            <person name="Murphy C."/>
            <person name="Pearson M."/>
            <person name="Priest M."/>
            <person name="Roberts A."/>
            <person name="Saif S."/>
            <person name="Shea T."/>
            <person name="Sykes S."/>
            <person name="Wortman J."/>
            <person name="Nusbaum C."/>
            <person name="Birren B."/>
        </authorList>
    </citation>
    <scope>NUCLEOTIDE SEQUENCE [LARGE SCALE GENOMIC DNA]</scope>
    <source>
        <strain evidence="3">CBS 10118</strain>
    </source>
</reference>
<dbReference type="InterPro" id="IPR029058">
    <property type="entry name" value="AB_hydrolase_fold"/>
</dbReference>
<dbReference type="EMBL" id="CP144541">
    <property type="protein sequence ID" value="WVW80210.1"/>
    <property type="molecule type" value="Genomic_DNA"/>
</dbReference>
<reference evidence="4" key="2">
    <citation type="submission" date="2013-07" db="EMBL/GenBank/DDBJ databases">
        <authorList>
            <consortium name="The Broad Institute Genome Sequencing Platform"/>
            <person name="Cuomo C."/>
            <person name="Litvintseva A."/>
            <person name="Chen Y."/>
            <person name="Heitman J."/>
            <person name="Sun S."/>
            <person name="Springer D."/>
            <person name="Dromer F."/>
            <person name="Young S.K."/>
            <person name="Zeng Q."/>
            <person name="Gargeya S."/>
            <person name="Fitzgerald M."/>
            <person name="Abouelleil A."/>
            <person name="Alvarado L."/>
            <person name="Berlin A.M."/>
            <person name="Chapman S.B."/>
            <person name="Dewar J."/>
            <person name="Goldberg J."/>
            <person name="Griggs A."/>
            <person name="Gujja S."/>
            <person name="Hansen M."/>
            <person name="Howarth C."/>
            <person name="Imamovic A."/>
            <person name="Larimer J."/>
            <person name="McCowan C."/>
            <person name="Murphy C."/>
            <person name="Pearson M."/>
            <person name="Priest M."/>
            <person name="Roberts A."/>
            <person name="Saif S."/>
            <person name="Shea T."/>
            <person name="Sykes S."/>
            <person name="Wortman J."/>
            <person name="Nusbaum C."/>
            <person name="Birren B."/>
        </authorList>
    </citation>
    <scope>NUCLEOTIDE SEQUENCE</scope>
    <source>
        <strain evidence="4">CBS 10118</strain>
    </source>
</reference>
<dbReference type="AlphaFoldDB" id="A0A1B9GE78"/>
<dbReference type="KEGG" id="kbi:30205273"/>
<feature type="signal peptide" evidence="1">
    <location>
        <begin position="1"/>
        <end position="19"/>
    </location>
</feature>
<reference evidence="3" key="3">
    <citation type="submission" date="2014-01" db="EMBL/GenBank/DDBJ databases">
        <title>Evolution of pathogenesis and genome organization in the Tremellales.</title>
        <authorList>
            <person name="Cuomo C."/>
            <person name="Litvintseva A."/>
            <person name="Heitman J."/>
            <person name="Chen Y."/>
            <person name="Sun S."/>
            <person name="Springer D."/>
            <person name="Dromer F."/>
            <person name="Young S."/>
            <person name="Zeng Q."/>
            <person name="Chapman S."/>
            <person name="Gujja S."/>
            <person name="Saif S."/>
            <person name="Birren B."/>
        </authorList>
    </citation>
    <scope>NUCLEOTIDE SEQUENCE</scope>
    <source>
        <strain evidence="3">CBS 10118</strain>
    </source>
</reference>
<dbReference type="GeneID" id="30205273"/>
<sequence length="402" mass="44089">MILHSAILLCLLTIGRANADIVSGKLQKRQIDPSAQASCRNFYADIYAETKSNVDLRSVIGRPPENQQALNELFLSTYAVGSTITQRISSAPHIEVKEAYSIYFEYCEPSGTTPKGIYQTHHGLVATADYWNVQVDDSVGVYSFAENAAANGWATLSYDRLGVGRSAHPDGTNIVQIPYEIEQSVGIARALREGTLGDLGRFDTIVGVGHSYGSGLVTGVTSISPTTFDAIILTGYSSNATDGPIGIIQFQPTISSLAYPERFSSNPNDYVITPTQTNDQLGFFHYPNYTREAIETFTRTKGEFTLGQRYTRGIPATLNRDNYTSPVLVFTGENDGIYCTANCYITSLPPPATQLDKTRELFPSVENFQTFVVNDTGHGINFHTTAREAYRKIFEFVDGLGL</sequence>
<dbReference type="EMBL" id="KI894018">
    <property type="protein sequence ID" value="OCF29372.1"/>
    <property type="molecule type" value="Genomic_DNA"/>
</dbReference>
<protein>
    <recommendedName>
        <fullName evidence="2">AB hydrolase-1 domain-containing protein</fullName>
    </recommendedName>
</protein>
<feature type="chain" id="PRO_5042335014" description="AB hydrolase-1 domain-containing protein" evidence="1">
    <location>
        <begin position="20"/>
        <end position="402"/>
    </location>
</feature>
<keyword evidence="1" id="KW-0732">Signal</keyword>
<keyword evidence="5" id="KW-1185">Reference proteome</keyword>
<dbReference type="InterPro" id="IPR000073">
    <property type="entry name" value="AB_hydrolase_1"/>
</dbReference>
<evidence type="ECO:0000259" key="2">
    <source>
        <dbReference type="Pfam" id="PF12697"/>
    </source>
</evidence>
<dbReference type="Gene3D" id="3.40.50.1820">
    <property type="entry name" value="alpha/beta hydrolase"/>
    <property type="match status" value="1"/>
</dbReference>
<organism evidence="3">
    <name type="scientific">Kwoniella bestiolae CBS 10118</name>
    <dbReference type="NCBI Taxonomy" id="1296100"/>
    <lineage>
        <taxon>Eukaryota</taxon>
        <taxon>Fungi</taxon>
        <taxon>Dikarya</taxon>
        <taxon>Basidiomycota</taxon>
        <taxon>Agaricomycotina</taxon>
        <taxon>Tremellomycetes</taxon>
        <taxon>Tremellales</taxon>
        <taxon>Cryptococcaceae</taxon>
        <taxon>Kwoniella</taxon>
    </lineage>
</organism>
<dbReference type="Proteomes" id="UP000092730">
    <property type="component" value="Chromosome 1"/>
</dbReference>
<dbReference type="OrthoDB" id="1743579at2759"/>
<accession>A0A1B9GE78</accession>
<reference evidence="4" key="4">
    <citation type="submission" date="2024-02" db="EMBL/GenBank/DDBJ databases">
        <title>Comparative genomics of Cryptococcus and Kwoniella reveals pathogenesis evolution and contrasting modes of karyotype evolution via chromosome fusion or intercentromeric recombination.</title>
        <authorList>
            <person name="Coelho M.A."/>
            <person name="David-Palma M."/>
            <person name="Shea T."/>
            <person name="Bowers K."/>
            <person name="McGinley-Smith S."/>
            <person name="Mohammad A.W."/>
            <person name="Gnirke A."/>
            <person name="Yurkov A.M."/>
            <person name="Nowrousian M."/>
            <person name="Sun S."/>
            <person name="Cuomo C.A."/>
            <person name="Heitman J."/>
        </authorList>
    </citation>
    <scope>NUCLEOTIDE SEQUENCE</scope>
    <source>
        <strain evidence="4">CBS 10118</strain>
    </source>
</reference>